<dbReference type="RefSeq" id="WP_161140628.1">
    <property type="nucleotide sequence ID" value="NZ_SPKJ01000033.1"/>
</dbReference>
<dbReference type="EMBL" id="SPKJ01000033">
    <property type="protein sequence ID" value="MYZ48279.1"/>
    <property type="molecule type" value="Genomic_DNA"/>
</dbReference>
<gene>
    <name evidence="3" type="ORF">E4O86_11205</name>
</gene>
<organism evidence="3 4">
    <name type="scientific">Propylenella binzhouense</name>
    <dbReference type="NCBI Taxonomy" id="2555902"/>
    <lineage>
        <taxon>Bacteria</taxon>
        <taxon>Pseudomonadati</taxon>
        <taxon>Pseudomonadota</taxon>
        <taxon>Alphaproteobacteria</taxon>
        <taxon>Hyphomicrobiales</taxon>
        <taxon>Propylenellaceae</taxon>
        <taxon>Propylenella</taxon>
    </lineage>
</organism>
<sequence length="333" mass="33258">MTGVRLSLAEAEALVAGALVRSRTSPANAASVAAALVRAEASGQSGHGLRRVTSYAAQARSGKVDGFAEPSLAHTAPGVLAVDVANGFAFPAIERAVRQLPAIARRQGVALAGFRRSHHAGVLGLLVEDLAEAGLVALAFANTPAAMAPWGGRTALFGTNPIAFAAPCEGRAPVVVDLSLSKVARGRIMAAKQQGIPIPEGWALDPEGRATTDAAAGLAGTMVPLGDAKGTALALMVEMLAAGLVGANYAAEASSFFDAEGEPPGVGQLVIAIDPGLVGGAGVTARFAELAAAVEADAGRVPGARGRSLRMQAASEGIVVDEAVVAEIRSIGG</sequence>
<keyword evidence="4" id="KW-1185">Reference proteome</keyword>
<dbReference type="Pfam" id="PF02615">
    <property type="entry name" value="Ldh_2"/>
    <property type="match status" value="1"/>
</dbReference>
<evidence type="ECO:0000313" key="4">
    <source>
        <dbReference type="Proteomes" id="UP000773614"/>
    </source>
</evidence>
<dbReference type="PANTHER" id="PTHR11091:SF0">
    <property type="entry name" value="MALATE DEHYDROGENASE"/>
    <property type="match status" value="1"/>
</dbReference>
<dbReference type="Gene3D" id="3.30.1370.60">
    <property type="entry name" value="Hypothetical oxidoreductase yiak, domain 2"/>
    <property type="match status" value="1"/>
</dbReference>
<dbReference type="OrthoDB" id="9811519at2"/>
<evidence type="ECO:0000256" key="2">
    <source>
        <dbReference type="ARBA" id="ARBA00023002"/>
    </source>
</evidence>
<keyword evidence="2" id="KW-0560">Oxidoreductase</keyword>
<dbReference type="InterPro" id="IPR003767">
    <property type="entry name" value="Malate/L-lactate_DH-like"/>
</dbReference>
<name>A0A964T4N5_9HYPH</name>
<comment type="similarity">
    <text evidence="1">Belongs to the LDH2/MDH2 oxidoreductase family.</text>
</comment>
<evidence type="ECO:0000313" key="3">
    <source>
        <dbReference type="EMBL" id="MYZ48279.1"/>
    </source>
</evidence>
<accession>A0A964T4N5</accession>
<dbReference type="SUPFAM" id="SSF89733">
    <property type="entry name" value="L-sulfolactate dehydrogenase-like"/>
    <property type="match status" value="1"/>
</dbReference>
<dbReference type="InterPro" id="IPR043143">
    <property type="entry name" value="Mal/L-sulf/L-lact_DH-like_NADP"/>
</dbReference>
<proteinExistence type="inferred from homology"/>
<dbReference type="InterPro" id="IPR036111">
    <property type="entry name" value="Mal/L-sulfo/L-lacto_DH-like_sf"/>
</dbReference>
<dbReference type="PANTHER" id="PTHR11091">
    <property type="entry name" value="OXIDOREDUCTASE-RELATED"/>
    <property type="match status" value="1"/>
</dbReference>
<dbReference type="GO" id="GO:0016491">
    <property type="term" value="F:oxidoreductase activity"/>
    <property type="evidence" value="ECO:0007669"/>
    <property type="project" value="UniProtKB-KW"/>
</dbReference>
<dbReference type="Gene3D" id="1.10.1530.10">
    <property type="match status" value="1"/>
</dbReference>
<dbReference type="InterPro" id="IPR043144">
    <property type="entry name" value="Mal/L-sulf/L-lact_DH-like_ah"/>
</dbReference>
<dbReference type="Proteomes" id="UP000773614">
    <property type="component" value="Unassembled WGS sequence"/>
</dbReference>
<protein>
    <submittedName>
        <fullName evidence="3">Ldh family oxidoreductase</fullName>
    </submittedName>
</protein>
<evidence type="ECO:0000256" key="1">
    <source>
        <dbReference type="ARBA" id="ARBA00006056"/>
    </source>
</evidence>
<comment type="caution">
    <text evidence="3">The sequence shown here is derived from an EMBL/GenBank/DDBJ whole genome shotgun (WGS) entry which is preliminary data.</text>
</comment>
<reference evidence="3" key="1">
    <citation type="submission" date="2019-03" db="EMBL/GenBank/DDBJ databases">
        <title>Afifella sp. nov., isolated from activated sludge.</title>
        <authorList>
            <person name="Li Q."/>
            <person name="Liu Y."/>
        </authorList>
    </citation>
    <scope>NUCLEOTIDE SEQUENCE</scope>
    <source>
        <strain evidence="3">L72</strain>
    </source>
</reference>
<dbReference type="AlphaFoldDB" id="A0A964T4N5"/>